<protein>
    <recommendedName>
        <fullName evidence="3">DUF2591 domain-containing protein</fullName>
    </recommendedName>
</protein>
<evidence type="ECO:0008006" key="3">
    <source>
        <dbReference type="Google" id="ProtNLM"/>
    </source>
</evidence>
<organism evidence="2">
    <name type="scientific">viral metagenome</name>
    <dbReference type="NCBI Taxonomy" id="1070528"/>
    <lineage>
        <taxon>unclassified sequences</taxon>
        <taxon>metagenomes</taxon>
        <taxon>organismal metagenomes</taxon>
    </lineage>
</organism>
<dbReference type="Pfam" id="PF10765">
    <property type="entry name" value="Phage_P22_NinX"/>
    <property type="match status" value="1"/>
</dbReference>
<accession>A0A6M3MD27</accession>
<dbReference type="EMBL" id="MT143706">
    <property type="protein sequence ID" value="QJB01198.1"/>
    <property type="molecule type" value="Genomic_DNA"/>
</dbReference>
<dbReference type="InterPro" id="IPR019701">
    <property type="entry name" value="Phage_P22_NinX"/>
</dbReference>
<name>A0A6M3MD27_9ZZZZ</name>
<evidence type="ECO:0000313" key="1">
    <source>
        <dbReference type="EMBL" id="QJB01198.1"/>
    </source>
</evidence>
<sequence length="147" mass="15974">MEDVQVSSLVGSALNWAVFCAIYKGMQPTINVTEAGSHKMPRAMKPLQFPRHVSLSYTGAYGVECRWNPQGDWDECGPLIGRFNIDFTVERKDLIYASVCDDSGIPVMPGEVHGAFGPTHLIAACRAIVASHLGEVVSVPAELVENK</sequence>
<evidence type="ECO:0000313" key="2">
    <source>
        <dbReference type="EMBL" id="QJB05108.1"/>
    </source>
</evidence>
<proteinExistence type="predicted"/>
<dbReference type="AlphaFoldDB" id="A0A6M3MD27"/>
<reference evidence="2" key="1">
    <citation type="submission" date="2020-03" db="EMBL/GenBank/DDBJ databases">
        <title>The deep terrestrial virosphere.</title>
        <authorList>
            <person name="Holmfeldt K."/>
            <person name="Nilsson E."/>
            <person name="Simone D."/>
            <person name="Lopez-Fernandez M."/>
            <person name="Wu X."/>
            <person name="de Brujin I."/>
            <person name="Lundin D."/>
            <person name="Andersson A."/>
            <person name="Bertilsson S."/>
            <person name="Dopson M."/>
        </authorList>
    </citation>
    <scope>NUCLEOTIDE SEQUENCE</scope>
    <source>
        <strain evidence="1">MM171A00126</strain>
        <strain evidence="2">MM171B00120</strain>
    </source>
</reference>
<dbReference type="EMBL" id="MT143895">
    <property type="protein sequence ID" value="QJB05108.1"/>
    <property type="molecule type" value="Genomic_DNA"/>
</dbReference>
<gene>
    <name evidence="1" type="ORF">MM171A00126_0038</name>
    <name evidence="2" type="ORF">MM171B00120_0004</name>
</gene>